<protein>
    <recommendedName>
        <fullName evidence="3">Zinc finger/thioredoxin putative domain-containing protein</fullName>
    </recommendedName>
</protein>
<sequence>MQISCPQCSMQYVLDARLLPPGGASVQCTRCGHVFMASPQGAIPPAPKPPPAGGGVDRSGAMTSTQVFGGETSGGMKSTHLFAGSMTASGSFVPQPTPASGPLTTTGVVPPPPSVAPVARPPVSTTASGVQPPAMGATRAFGAVGPSAGGAGGPGVAVPLSGPARSVTPPFGSAQVSETPGSSTRAFGAVSGPVPSMSGASEPIGSTRAFGAVTGPAASSSGVSEPIGSTRAFGAVQGPAASSPGVSEPIGHTRAFGAVQGPAASAPGRAEAIGSTQTFGAVSATPASLPGAAEPIGSTRAFGAVQGPPASSAGASEAIGSTRAFGAVQGPAAPVSEGVEPGGSTRAFGAVAGTPEPSSGRAPSRSFGDISPAGEPLSSSWSGESAGSRGRLVPEGHGDVPWASSASTSTLSLPDDPAAFARTETSRAAPGASLLGGAMERPLPSRRPSGDLPPELLGAARPEPVVTEYGPGASSPSTVSRLLLVLAVLAGIGLAGYLAYPAFRDRNTAMPAEAVAQKDVAVAQLRRDDPASREQAIKSLQSLAATHPKYAEAQAELAVALTLQLSDLNAEFDRLRVQSDQLKRQADQLTADRRPEGWKDRADSLREQMRDLEREQQPMRVGIEALRKRLDALMLAVRTAPAVEPAATVAARLKAQALYASVTGHADALALAERLRQVESAAAWSRLAHAEFALSSGSPGTTLQTVSKELEALRTEDTTLMRAYVLGARLALRQNDVATARTLLDETLALNNKHEVARRMLAQLPTDEPSP</sequence>
<comment type="caution">
    <text evidence="4">The sequence shown here is derived from an EMBL/GenBank/DDBJ whole genome shotgun (WGS) entry which is preliminary data.</text>
</comment>
<dbReference type="NCBIfam" id="TIGR02098">
    <property type="entry name" value="MJ0042_CXXC"/>
    <property type="match status" value="1"/>
</dbReference>
<evidence type="ECO:0000313" key="4">
    <source>
        <dbReference type="EMBL" id="RKH36820.1"/>
    </source>
</evidence>
<dbReference type="EMBL" id="RAWG01000279">
    <property type="protein sequence ID" value="RKH36820.1"/>
    <property type="molecule type" value="Genomic_DNA"/>
</dbReference>
<dbReference type="Pfam" id="PF13717">
    <property type="entry name" value="Zn_ribbon_4"/>
    <property type="match status" value="1"/>
</dbReference>
<evidence type="ECO:0000259" key="3">
    <source>
        <dbReference type="Pfam" id="PF13717"/>
    </source>
</evidence>
<keyword evidence="1" id="KW-0175">Coiled coil</keyword>
<feature type="region of interest" description="Disordered" evidence="2">
    <location>
        <begin position="332"/>
        <end position="457"/>
    </location>
</feature>
<keyword evidence="5" id="KW-1185">Reference proteome</keyword>
<feature type="compositionally biased region" description="Low complexity" evidence="2">
    <location>
        <begin position="378"/>
        <end position="390"/>
    </location>
</feature>
<evidence type="ECO:0000256" key="1">
    <source>
        <dbReference type="SAM" id="Coils"/>
    </source>
</evidence>
<name>A0A3A8MZS7_9BACT</name>
<dbReference type="Proteomes" id="UP000273405">
    <property type="component" value="Unassembled WGS sequence"/>
</dbReference>
<organism evidence="4 5">
    <name type="scientific">Corallococcus sicarius</name>
    <dbReference type="NCBI Taxonomy" id="2316726"/>
    <lineage>
        <taxon>Bacteria</taxon>
        <taxon>Pseudomonadati</taxon>
        <taxon>Myxococcota</taxon>
        <taxon>Myxococcia</taxon>
        <taxon>Myxococcales</taxon>
        <taxon>Cystobacterineae</taxon>
        <taxon>Myxococcaceae</taxon>
        <taxon>Corallococcus</taxon>
    </lineage>
</organism>
<dbReference type="AlphaFoldDB" id="A0A3A8MZS7"/>
<dbReference type="OrthoDB" id="5506264at2"/>
<feature type="compositionally biased region" description="Low complexity" evidence="2">
    <location>
        <begin position="403"/>
        <end position="413"/>
    </location>
</feature>
<gene>
    <name evidence="4" type="ORF">D7X12_31860</name>
</gene>
<accession>A0A3A8MZS7</accession>
<proteinExistence type="predicted"/>
<evidence type="ECO:0000313" key="5">
    <source>
        <dbReference type="Proteomes" id="UP000273405"/>
    </source>
</evidence>
<feature type="domain" description="Zinc finger/thioredoxin putative" evidence="3">
    <location>
        <begin position="1"/>
        <end position="35"/>
    </location>
</feature>
<feature type="coiled-coil region" evidence="1">
    <location>
        <begin position="558"/>
        <end position="592"/>
    </location>
</feature>
<evidence type="ECO:0000256" key="2">
    <source>
        <dbReference type="SAM" id="MobiDB-lite"/>
    </source>
</evidence>
<reference evidence="5" key="1">
    <citation type="submission" date="2018-09" db="EMBL/GenBank/DDBJ databases">
        <authorList>
            <person name="Livingstone P.G."/>
            <person name="Whitworth D.E."/>
        </authorList>
    </citation>
    <scope>NUCLEOTIDE SEQUENCE [LARGE SCALE GENOMIC DNA]</scope>
    <source>
        <strain evidence="5">CA040B</strain>
    </source>
</reference>
<dbReference type="InterPro" id="IPR011723">
    <property type="entry name" value="Znf/thioredoxin_put"/>
</dbReference>